<evidence type="ECO:0000256" key="2">
    <source>
        <dbReference type="ARBA" id="ARBA00022741"/>
    </source>
</evidence>
<feature type="domain" description="CP-type G" evidence="7">
    <location>
        <begin position="192"/>
        <end position="354"/>
    </location>
</feature>
<gene>
    <name evidence="8" type="ORF">CL6EHI_164370</name>
</gene>
<dbReference type="Pfam" id="PF01926">
    <property type="entry name" value="MMR_HSR1"/>
    <property type="match status" value="1"/>
</dbReference>
<reference evidence="8 9" key="1">
    <citation type="submission" date="2016-05" db="EMBL/GenBank/DDBJ databases">
        <title>First whole genome sequencing of Entamoeba histolytica HM1:IMSS-clone-6.</title>
        <authorList>
            <person name="Mukherjee Avik.K."/>
            <person name="Izumyama S."/>
            <person name="Nakada-Tsukui K."/>
            <person name="Nozaki T."/>
        </authorList>
    </citation>
    <scope>NUCLEOTIDE SEQUENCE [LARGE SCALE GENOMIC DNA]</scope>
    <source>
        <strain evidence="8 9">HM1:IMSS clone 6</strain>
    </source>
</reference>
<dbReference type="Gene3D" id="1.10.1580.10">
    <property type="match status" value="1"/>
</dbReference>
<dbReference type="EMBL" id="BDEQ01000001">
    <property type="protein sequence ID" value="GAT95180.1"/>
    <property type="molecule type" value="Genomic_DNA"/>
</dbReference>
<keyword evidence="3 5" id="KW-0342">GTP-binding</keyword>
<dbReference type="GO" id="GO:0005730">
    <property type="term" value="C:nucleolus"/>
    <property type="evidence" value="ECO:0007669"/>
    <property type="project" value="UniProtKB-SubCell"/>
</dbReference>
<dbReference type="PANTHER" id="PTHR11089">
    <property type="entry name" value="GTP-BINDING PROTEIN-RELATED"/>
    <property type="match status" value="1"/>
</dbReference>
<feature type="compositionally biased region" description="Acidic residues" evidence="6">
    <location>
        <begin position="527"/>
        <end position="542"/>
    </location>
</feature>
<dbReference type="InterPro" id="IPR030378">
    <property type="entry name" value="G_CP_dom"/>
</dbReference>
<dbReference type="InterPro" id="IPR050755">
    <property type="entry name" value="TRAFAC_YlqF/YawG_RiboMat"/>
</dbReference>
<dbReference type="InterPro" id="IPR024929">
    <property type="entry name" value="GNL2_CP_dom"/>
</dbReference>
<dbReference type="VEuPathDB" id="AmoebaDB:EHI8A_070180"/>
<evidence type="ECO:0000259" key="7">
    <source>
        <dbReference type="PROSITE" id="PS51721"/>
    </source>
</evidence>
<dbReference type="PANTHER" id="PTHR11089:SF9">
    <property type="entry name" value="NUCLEOLAR GTP-BINDING PROTEIN 2"/>
    <property type="match status" value="1"/>
</dbReference>
<dbReference type="InterPro" id="IPR023179">
    <property type="entry name" value="GTP-bd_ortho_bundle_sf"/>
</dbReference>
<dbReference type="VEuPathDB" id="AmoebaDB:EHI7A_123750"/>
<comment type="subcellular location">
    <subcellularLocation>
        <location evidence="1 5">Nucleus</location>
        <location evidence="1 5">Nucleolus</location>
    </subcellularLocation>
</comment>
<evidence type="ECO:0000313" key="8">
    <source>
        <dbReference type="EMBL" id="GAT95180.1"/>
    </source>
</evidence>
<feature type="compositionally biased region" description="Basic and acidic residues" evidence="6">
    <location>
        <begin position="501"/>
        <end position="526"/>
    </location>
</feature>
<dbReference type="FunFam" id="1.10.1580.10:FF:000001">
    <property type="entry name" value="Nucleolar GTP-binding protein 2"/>
    <property type="match status" value="1"/>
</dbReference>
<keyword evidence="2 5" id="KW-0547">Nucleotide-binding</keyword>
<dbReference type="Pfam" id="PF08153">
    <property type="entry name" value="NGP1NT"/>
    <property type="match status" value="1"/>
</dbReference>
<dbReference type="Proteomes" id="UP000078387">
    <property type="component" value="Unassembled WGS sequence"/>
</dbReference>
<organism evidence="8 9">
    <name type="scientific">Entamoeba histolytica</name>
    <dbReference type="NCBI Taxonomy" id="5759"/>
    <lineage>
        <taxon>Eukaryota</taxon>
        <taxon>Amoebozoa</taxon>
        <taxon>Evosea</taxon>
        <taxon>Archamoebae</taxon>
        <taxon>Mastigamoebida</taxon>
        <taxon>Entamoebidae</taxon>
        <taxon>Entamoeba</taxon>
    </lineage>
</organism>
<dbReference type="AlphaFoldDB" id="A0A5K1UGS7"/>
<dbReference type="PROSITE" id="PS51721">
    <property type="entry name" value="G_CP"/>
    <property type="match status" value="1"/>
</dbReference>
<accession>A0A5K1UGS7</accession>
<dbReference type="PRINTS" id="PR00326">
    <property type="entry name" value="GTP1OBG"/>
</dbReference>
<comment type="function">
    <text evidence="5">GTPase that associates with pre-60S ribosomal subunits in the nucleolus and is required for their nuclear export and maturation.</text>
</comment>
<evidence type="ECO:0000313" key="9">
    <source>
        <dbReference type="Proteomes" id="UP000078387"/>
    </source>
</evidence>
<feature type="compositionally biased region" description="Low complexity" evidence="6">
    <location>
        <begin position="1"/>
        <end position="12"/>
    </location>
</feature>
<protein>
    <recommendedName>
        <fullName evidence="5">Nucleolar GTP-binding protein 2</fullName>
    </recommendedName>
</protein>
<evidence type="ECO:0000256" key="1">
    <source>
        <dbReference type="ARBA" id="ARBA00004604"/>
    </source>
</evidence>
<dbReference type="VEuPathDB" id="AmoebaDB:KM1_127730"/>
<feature type="region of interest" description="Disordered" evidence="6">
    <location>
        <begin position="1"/>
        <end position="21"/>
    </location>
</feature>
<name>A0A5K1UGS7_ENTHI</name>
<dbReference type="CDD" id="cd01858">
    <property type="entry name" value="NGP_1"/>
    <property type="match status" value="1"/>
</dbReference>
<evidence type="ECO:0000256" key="5">
    <source>
        <dbReference type="RuleBase" id="RU364023"/>
    </source>
</evidence>
<dbReference type="FunFam" id="3.40.50.300:FF:000559">
    <property type="entry name" value="Nuclear/nucleolar GTPase 2"/>
    <property type="match status" value="1"/>
</dbReference>
<evidence type="ECO:0000256" key="3">
    <source>
        <dbReference type="ARBA" id="ARBA00023134"/>
    </source>
</evidence>
<dbReference type="InterPro" id="IPR006073">
    <property type="entry name" value="GTP-bd"/>
</dbReference>
<dbReference type="GO" id="GO:0005525">
    <property type="term" value="F:GTP binding"/>
    <property type="evidence" value="ECO:0007669"/>
    <property type="project" value="UniProtKB-KW"/>
</dbReference>
<comment type="caution">
    <text evidence="8">The sequence shown here is derived from an EMBL/GenBank/DDBJ whole genome shotgun (WGS) entry which is preliminary data.</text>
</comment>
<dbReference type="InterPro" id="IPR012971">
    <property type="entry name" value="NOG2_N_dom"/>
</dbReference>
<feature type="region of interest" description="Disordered" evidence="6">
    <location>
        <begin position="558"/>
        <end position="611"/>
    </location>
</feature>
<evidence type="ECO:0000256" key="6">
    <source>
        <dbReference type="SAM" id="MobiDB-lite"/>
    </source>
</evidence>
<evidence type="ECO:0000256" key="4">
    <source>
        <dbReference type="ARBA" id="ARBA00023242"/>
    </source>
</evidence>
<keyword evidence="4 5" id="KW-0539">Nucleus</keyword>
<comment type="similarity">
    <text evidence="5">Belongs to the TRAFAC class YlqF/YawG GTPase family. NOG2 subfamily.</text>
</comment>
<dbReference type="VEuPathDB" id="AmoebaDB:EHI_164370"/>
<dbReference type="InterPro" id="IPR027417">
    <property type="entry name" value="P-loop_NTPase"/>
</dbReference>
<feature type="compositionally biased region" description="Basic residues" evidence="6">
    <location>
        <begin position="583"/>
        <end position="605"/>
    </location>
</feature>
<dbReference type="OMA" id="RTQGFNH"/>
<dbReference type="VEuPathDB" id="AmoebaDB:EHI7A_144580"/>
<dbReference type="Gene3D" id="3.40.50.300">
    <property type="entry name" value="P-loop containing nucleotide triphosphate hydrolases"/>
    <property type="match status" value="1"/>
</dbReference>
<sequence length="611" mass="71106">MSTNNNNPMNPNRVIPKGINNPRSKAKINRLKMYRTKARHDENGKVLWQEYQSNEKPEARIQPDRRWFGNVHSIGQKELDNFREKLTETVQDPSQVLLKAQKVPWNLLEIKDKEFKGNVLEAEPFQTVFGKNSQRKKPKLPALEEKEFLEKAKQRQESYDIEKDRNIKGEADFITKMTREKLYEKGQSKRIWGELWKVVDSSDVVIEVLDARDPMGTRSKHVEEHIKKHMKHKHIVLVLNKCDLVPTWATARWVKVLSKEFPTIAFHASMENPFGRGSLMSLLRQYANLMVEGDRQISVGFIGYPNSGKSSVINTLRSQKVCKVAPVAGETKVWQYITLLKNIYLIDCPGVVYPSGDTESEVILKGVVRIENVSDPEHHIQPILDRVKPDYIRKMYDVKQWEDAEDFLSQLAKKRGKLLRGGEPDCHIVAKMVLYDFQRGRLPYFVTPPLPEKNDTIDTDYNEVLKLEKQQFNQLKTEMEFNEEDMGIKDEIKEEENDIEQSVHEDQKNIEEIEVDGKGIDSKEGNDLEENEDDVYVSDDEAVMENEEMLLQKRKERFEAMKGLSKKSRQKRKQELKQERKKGANSKKPKKEKPVRVTRSRKHQGVPKAIF</sequence>
<proteinExistence type="inferred from homology"/>
<feature type="region of interest" description="Disordered" evidence="6">
    <location>
        <begin position="500"/>
        <end position="542"/>
    </location>
</feature>
<feature type="compositionally biased region" description="Basic and acidic residues" evidence="6">
    <location>
        <begin position="573"/>
        <end position="582"/>
    </location>
</feature>
<dbReference type="SUPFAM" id="SSF52540">
    <property type="entry name" value="P-loop containing nucleoside triphosphate hydrolases"/>
    <property type="match status" value="1"/>
</dbReference>
<dbReference type="VEuPathDB" id="AmoebaDB:EHI5A_097940"/>